<dbReference type="AlphaFoldDB" id="A0A0J9V4I3"/>
<gene>
    <name evidence="1" type="ORF">FOXG_19590</name>
</gene>
<dbReference type="GeneID" id="28960296"/>
<dbReference type="RefSeq" id="XP_018244215.1">
    <property type="nucleotide sequence ID" value="XM_018399834.1"/>
</dbReference>
<name>A0A0J9V4I3_FUSO4</name>
<accession>A0A0J9V4I3</accession>
<reference evidence="1" key="2">
    <citation type="journal article" date="2010" name="Nature">
        <title>Comparative genomics reveals mobile pathogenicity chromosomes in Fusarium.</title>
        <authorList>
            <person name="Ma L.J."/>
            <person name="van der Does H.C."/>
            <person name="Borkovich K.A."/>
            <person name="Coleman J.J."/>
            <person name="Daboussi M.J."/>
            <person name="Di Pietro A."/>
            <person name="Dufresne M."/>
            <person name="Freitag M."/>
            <person name="Grabherr M."/>
            <person name="Henrissat B."/>
            <person name="Houterman P.M."/>
            <person name="Kang S."/>
            <person name="Shim W.B."/>
            <person name="Woloshuk C."/>
            <person name="Xie X."/>
            <person name="Xu J.R."/>
            <person name="Antoniw J."/>
            <person name="Baker S.E."/>
            <person name="Bluhm B.H."/>
            <person name="Breakspear A."/>
            <person name="Brown D.W."/>
            <person name="Butchko R.A."/>
            <person name="Chapman S."/>
            <person name="Coulson R."/>
            <person name="Coutinho P.M."/>
            <person name="Danchin E.G."/>
            <person name="Diener A."/>
            <person name="Gale L.R."/>
            <person name="Gardiner D.M."/>
            <person name="Goff S."/>
            <person name="Hammond-Kosack K.E."/>
            <person name="Hilburn K."/>
            <person name="Hua-Van A."/>
            <person name="Jonkers W."/>
            <person name="Kazan K."/>
            <person name="Kodira C.D."/>
            <person name="Koehrsen M."/>
            <person name="Kumar L."/>
            <person name="Lee Y.H."/>
            <person name="Li L."/>
            <person name="Manners J.M."/>
            <person name="Miranda-Saavedra D."/>
            <person name="Mukherjee M."/>
            <person name="Park G."/>
            <person name="Park J."/>
            <person name="Park S.Y."/>
            <person name="Proctor R.H."/>
            <person name="Regev A."/>
            <person name="Ruiz-Roldan M.C."/>
            <person name="Sain D."/>
            <person name="Sakthikumar S."/>
            <person name="Sykes S."/>
            <person name="Schwartz D.C."/>
            <person name="Turgeon B.G."/>
            <person name="Wapinski I."/>
            <person name="Yoder O."/>
            <person name="Young S."/>
            <person name="Zeng Q."/>
            <person name="Zhou S."/>
            <person name="Galagan J."/>
            <person name="Cuomo C.A."/>
            <person name="Kistler H.C."/>
            <person name="Rep M."/>
        </authorList>
    </citation>
    <scope>NUCLEOTIDE SEQUENCE [LARGE SCALE GENOMIC DNA]</scope>
    <source>
        <strain evidence="1">4287</strain>
    </source>
</reference>
<sequence length="38" mass="4044">MKPPSTIFASSGTEDADFVSEDFVSQPMYVISGAGMKD</sequence>
<evidence type="ECO:0000313" key="1">
    <source>
        <dbReference type="EMBL" id="KNB06170.1"/>
    </source>
</evidence>
<dbReference type="VEuPathDB" id="FungiDB:FOXG_19590"/>
<reference evidence="1" key="1">
    <citation type="submission" date="2007-04" db="EMBL/GenBank/DDBJ databases">
        <authorList>
            <consortium name="The Broad Institute Genome Sequencing Platform"/>
            <person name="Birren B."/>
            <person name="Lander E."/>
            <person name="Galagan J."/>
            <person name="Nusbaum C."/>
            <person name="Devon K."/>
            <person name="Ma L.-J."/>
            <person name="Jaffe D."/>
            <person name="Butler J."/>
            <person name="Alvarez P."/>
            <person name="Gnerre S."/>
            <person name="Grabherr M."/>
            <person name="Kleber M."/>
            <person name="Mauceli E."/>
            <person name="Brockman W."/>
            <person name="MacCallum I.A."/>
            <person name="Young S."/>
            <person name="LaButti K."/>
            <person name="DeCaprio D."/>
            <person name="Crawford M."/>
            <person name="Koehrsen M."/>
            <person name="Engels R."/>
            <person name="Montgomery P."/>
            <person name="Pearson M."/>
            <person name="Howarth C."/>
            <person name="Larson L."/>
            <person name="White J."/>
            <person name="O'Leary S."/>
            <person name="Kodira C."/>
            <person name="Zeng Q."/>
            <person name="Yandava C."/>
            <person name="Alvarado L."/>
            <person name="Kistler C."/>
            <person name="Shim W.-B."/>
            <person name="Kang S."/>
            <person name="Woloshuk C."/>
        </authorList>
    </citation>
    <scope>NUCLEOTIDE SEQUENCE</scope>
    <source>
        <strain evidence="1">4287</strain>
    </source>
</reference>
<evidence type="ECO:0000313" key="2">
    <source>
        <dbReference type="Proteomes" id="UP000009097"/>
    </source>
</evidence>
<dbReference type="KEGG" id="fox:FOXG_19590"/>
<organism evidence="1 2">
    <name type="scientific">Fusarium oxysporum f. sp. lycopersici (strain 4287 / CBS 123668 / FGSC 9935 / NRRL 34936)</name>
    <name type="common">Fusarium vascular wilt of tomato</name>
    <dbReference type="NCBI Taxonomy" id="426428"/>
    <lineage>
        <taxon>Eukaryota</taxon>
        <taxon>Fungi</taxon>
        <taxon>Dikarya</taxon>
        <taxon>Ascomycota</taxon>
        <taxon>Pezizomycotina</taxon>
        <taxon>Sordariomycetes</taxon>
        <taxon>Hypocreomycetidae</taxon>
        <taxon>Hypocreales</taxon>
        <taxon>Nectriaceae</taxon>
        <taxon>Fusarium</taxon>
        <taxon>Fusarium oxysporum species complex</taxon>
    </lineage>
</organism>
<dbReference type="Proteomes" id="UP000009097">
    <property type="component" value="Unassembled WGS sequence"/>
</dbReference>
<protein>
    <submittedName>
        <fullName evidence="1">Uncharacterized protein</fullName>
    </submittedName>
</protein>
<proteinExistence type="predicted"/>
<dbReference type="EMBL" id="DS231704">
    <property type="protein sequence ID" value="KNB06170.1"/>
    <property type="molecule type" value="Genomic_DNA"/>
</dbReference>